<dbReference type="SUPFAM" id="SSF53756">
    <property type="entry name" value="UDP-Glycosyltransferase/glycogen phosphorylase"/>
    <property type="match status" value="1"/>
</dbReference>
<dbReference type="CAZy" id="GT4">
    <property type="family name" value="Glycosyltransferase Family 4"/>
</dbReference>
<accession>A8M953</accession>
<feature type="domain" description="Glycosyltransferase subfamily 4-like N-terminal" evidence="4">
    <location>
        <begin position="13"/>
        <end position="158"/>
    </location>
</feature>
<protein>
    <submittedName>
        <fullName evidence="5">Glycosyl transferase group 1</fullName>
    </submittedName>
</protein>
<dbReference type="PANTHER" id="PTHR46401">
    <property type="entry name" value="GLYCOSYLTRANSFERASE WBBK-RELATED"/>
    <property type="match status" value="1"/>
</dbReference>
<dbReference type="Pfam" id="PF13439">
    <property type="entry name" value="Glyco_transf_4"/>
    <property type="match status" value="1"/>
</dbReference>
<dbReference type="HOGENOM" id="CLU_796491_0_0_2"/>
<dbReference type="AlphaFoldDB" id="A8M953"/>
<dbReference type="RefSeq" id="WP_012186491.1">
    <property type="nucleotide sequence ID" value="NC_009954.1"/>
</dbReference>
<dbReference type="STRING" id="397948.Cmaq_1447"/>
<dbReference type="KEGG" id="cma:Cmaq_1447"/>
<evidence type="ECO:0000256" key="1">
    <source>
        <dbReference type="ARBA" id="ARBA00022679"/>
    </source>
</evidence>
<dbReference type="Proteomes" id="UP000001137">
    <property type="component" value="Chromosome"/>
</dbReference>
<dbReference type="GO" id="GO:0016757">
    <property type="term" value="F:glycosyltransferase activity"/>
    <property type="evidence" value="ECO:0007669"/>
    <property type="project" value="InterPro"/>
</dbReference>
<dbReference type="Pfam" id="PF00534">
    <property type="entry name" value="Glycos_transf_1"/>
    <property type="match status" value="1"/>
</dbReference>
<dbReference type="PANTHER" id="PTHR46401:SF2">
    <property type="entry name" value="GLYCOSYLTRANSFERASE WBBK-RELATED"/>
    <property type="match status" value="1"/>
</dbReference>
<evidence type="ECO:0000259" key="3">
    <source>
        <dbReference type="Pfam" id="PF00534"/>
    </source>
</evidence>
<dbReference type="EMBL" id="CP000852">
    <property type="protein sequence ID" value="ABW02272.1"/>
    <property type="molecule type" value="Genomic_DNA"/>
</dbReference>
<proteinExistence type="predicted"/>
<dbReference type="CDD" id="cd03801">
    <property type="entry name" value="GT4_PimA-like"/>
    <property type="match status" value="1"/>
</dbReference>
<dbReference type="GeneID" id="5708643"/>
<gene>
    <name evidence="5" type="ordered locus">Cmaq_1447</name>
</gene>
<feature type="domain" description="Glycosyl transferase family 1" evidence="3">
    <location>
        <begin position="167"/>
        <end position="315"/>
    </location>
</feature>
<reference evidence="5 6" key="1">
    <citation type="submission" date="2007-10" db="EMBL/GenBank/DDBJ databases">
        <title>Complete sequence of Caldivirga maquilingensis IC-167.</title>
        <authorList>
            <consortium name="US DOE Joint Genome Institute"/>
            <person name="Copeland A."/>
            <person name="Lucas S."/>
            <person name="Lapidus A."/>
            <person name="Barry K."/>
            <person name="Glavina del Rio T."/>
            <person name="Dalin E."/>
            <person name="Tice H."/>
            <person name="Pitluck S."/>
            <person name="Saunders E."/>
            <person name="Brettin T."/>
            <person name="Bruce D."/>
            <person name="Detter J.C."/>
            <person name="Han C."/>
            <person name="Schmutz J."/>
            <person name="Larimer F."/>
            <person name="Land M."/>
            <person name="Hauser L."/>
            <person name="Kyrpides N."/>
            <person name="Ivanova N."/>
            <person name="Biddle J.F."/>
            <person name="Zhang Z."/>
            <person name="Fitz-Gibbon S.T."/>
            <person name="Lowe T.M."/>
            <person name="Saltikov C."/>
            <person name="House C.H."/>
            <person name="Richardson P."/>
        </authorList>
    </citation>
    <scope>NUCLEOTIDE SEQUENCE [LARGE SCALE GENOMIC DNA]</scope>
    <source>
        <strain evidence="6">ATCC 700844 / DSM 13496 / JCM 10307 / IC-167</strain>
    </source>
</reference>
<dbReference type="InterPro" id="IPR001296">
    <property type="entry name" value="Glyco_trans_1"/>
</dbReference>
<keyword evidence="2" id="KW-0175">Coiled coil</keyword>
<sequence>MLKIALALGYYEIGGFKTVIDNLAAKLSEKGHEVTVYARVIRTKPPKDVNVIKASPQEFYRETRKHDIIHVHTSYPYLKVLADNNALDNVVFTYHGYAPWYEVPGTTSKLINLYLLIMYKRLLKKVKVVTAVSNYVKEQVRKLFNREAIVIYNGVNLTVFKPNMNINKQTNEIIIFNATAWNRFKGQERLIKYYRVIKRQYPNAKLMMRGNYQGNSEDIQVLPPMDPTELAKYYSMATFYLLVSSWESFGLPIIESMACGTPVIAWDRPDARREHILNSGAGYLFRNEEELLQAVKNVIENREELSQKAINYARQFDWENIVNKYLDAYGVIINEEIQ</sequence>
<evidence type="ECO:0000256" key="2">
    <source>
        <dbReference type="SAM" id="Coils"/>
    </source>
</evidence>
<keyword evidence="6" id="KW-1185">Reference proteome</keyword>
<keyword evidence="1 5" id="KW-0808">Transferase</keyword>
<dbReference type="InterPro" id="IPR028098">
    <property type="entry name" value="Glyco_trans_4-like_N"/>
</dbReference>
<dbReference type="eggNOG" id="arCOG01411">
    <property type="taxonomic scope" value="Archaea"/>
</dbReference>
<feature type="coiled-coil region" evidence="2">
    <location>
        <begin position="288"/>
        <end position="315"/>
    </location>
</feature>
<evidence type="ECO:0000313" key="5">
    <source>
        <dbReference type="EMBL" id="ABW02272.1"/>
    </source>
</evidence>
<dbReference type="Gene3D" id="3.40.50.2000">
    <property type="entry name" value="Glycogen Phosphorylase B"/>
    <property type="match status" value="2"/>
</dbReference>
<evidence type="ECO:0000259" key="4">
    <source>
        <dbReference type="Pfam" id="PF13439"/>
    </source>
</evidence>
<name>A8M953_CALMQ</name>
<organism evidence="5 6">
    <name type="scientific">Caldivirga maquilingensis (strain ATCC 700844 / DSM 13496 / JCM 10307 / IC-167)</name>
    <dbReference type="NCBI Taxonomy" id="397948"/>
    <lineage>
        <taxon>Archaea</taxon>
        <taxon>Thermoproteota</taxon>
        <taxon>Thermoprotei</taxon>
        <taxon>Thermoproteales</taxon>
        <taxon>Thermoproteaceae</taxon>
        <taxon>Caldivirga</taxon>
    </lineage>
</organism>
<evidence type="ECO:0000313" key="6">
    <source>
        <dbReference type="Proteomes" id="UP000001137"/>
    </source>
</evidence>
<dbReference type="OrthoDB" id="42754at2157"/>